<dbReference type="SUPFAM" id="SSF50630">
    <property type="entry name" value="Acid proteases"/>
    <property type="match status" value="1"/>
</dbReference>
<protein>
    <recommendedName>
        <fullName evidence="1">Peptidase A1 domain-containing protein</fullName>
    </recommendedName>
</protein>
<evidence type="ECO:0000259" key="1">
    <source>
        <dbReference type="PROSITE" id="PS51767"/>
    </source>
</evidence>
<proteinExistence type="predicted"/>
<organism evidence="2 3">
    <name type="scientific">Trichoplax adhaerens</name>
    <name type="common">Trichoplax reptans</name>
    <dbReference type="NCBI Taxonomy" id="10228"/>
    <lineage>
        <taxon>Eukaryota</taxon>
        <taxon>Metazoa</taxon>
        <taxon>Placozoa</taxon>
        <taxon>Uniplacotomia</taxon>
        <taxon>Trichoplacea</taxon>
        <taxon>Trichoplacidae</taxon>
        <taxon>Trichoplax</taxon>
    </lineage>
</organism>
<dbReference type="Proteomes" id="UP000009022">
    <property type="component" value="Unassembled WGS sequence"/>
</dbReference>
<dbReference type="AlphaFoldDB" id="B3SEK1"/>
<dbReference type="InterPro" id="IPR033121">
    <property type="entry name" value="PEPTIDASE_A1"/>
</dbReference>
<evidence type="ECO:0000313" key="2">
    <source>
        <dbReference type="EMBL" id="EDV18845.1"/>
    </source>
</evidence>
<feature type="non-terminal residue" evidence="2">
    <location>
        <position position="1"/>
    </location>
</feature>
<dbReference type="PhylomeDB" id="B3SEK1"/>
<dbReference type="InParanoid" id="B3SEK1"/>
<dbReference type="Gene3D" id="2.40.70.10">
    <property type="entry name" value="Acid Proteases"/>
    <property type="match status" value="1"/>
</dbReference>
<name>B3SEK1_TRIAD</name>
<dbReference type="PROSITE" id="PS51767">
    <property type="entry name" value="PEPTIDASE_A1"/>
    <property type="match status" value="1"/>
</dbReference>
<dbReference type="OrthoDB" id="771136at2759"/>
<dbReference type="KEGG" id="tad:TRIADDRAFT_34563"/>
<dbReference type="GeneID" id="6759883"/>
<evidence type="ECO:0000313" key="3">
    <source>
        <dbReference type="Proteomes" id="UP000009022"/>
    </source>
</evidence>
<reference evidence="2 3" key="1">
    <citation type="journal article" date="2008" name="Nature">
        <title>The Trichoplax genome and the nature of placozoans.</title>
        <authorList>
            <person name="Srivastava M."/>
            <person name="Begovic E."/>
            <person name="Chapman J."/>
            <person name="Putnam N.H."/>
            <person name="Hellsten U."/>
            <person name="Kawashima T."/>
            <person name="Kuo A."/>
            <person name="Mitros T."/>
            <person name="Salamov A."/>
            <person name="Carpenter M.L."/>
            <person name="Signorovitch A.Y."/>
            <person name="Moreno M.A."/>
            <person name="Kamm K."/>
            <person name="Grimwood J."/>
            <person name="Schmutz J."/>
            <person name="Shapiro H."/>
            <person name="Grigoriev I.V."/>
            <person name="Buss L.W."/>
            <person name="Schierwater B."/>
            <person name="Dellaporta S.L."/>
            <person name="Rokhsar D.S."/>
        </authorList>
    </citation>
    <scope>NUCLEOTIDE SEQUENCE [LARGE SCALE GENOMIC DNA]</scope>
    <source>
        <strain evidence="2 3">Grell-BS-1999</strain>
    </source>
</reference>
<dbReference type="EMBL" id="DS985517">
    <property type="protein sequence ID" value="EDV18845.1"/>
    <property type="molecule type" value="Genomic_DNA"/>
</dbReference>
<dbReference type="RefSeq" id="XP_002118670.1">
    <property type="nucleotide sequence ID" value="XM_002118634.1"/>
</dbReference>
<feature type="domain" description="Peptidase A1" evidence="1">
    <location>
        <begin position="1"/>
        <end position="51"/>
    </location>
</feature>
<sequence>YHATITINTPPQKFKVLIDTGPTDLWIPSQECNEYNACNRLNISSMIRSIL</sequence>
<gene>
    <name evidence="2" type="ORF">TRIADDRAFT_34563</name>
</gene>
<accession>B3SEK1</accession>
<dbReference type="HOGENOM" id="CLU_3112490_0_0_1"/>
<dbReference type="MEROPS" id="A01.010"/>
<dbReference type="Pfam" id="PF00026">
    <property type="entry name" value="Asp"/>
    <property type="match status" value="1"/>
</dbReference>
<keyword evidence="3" id="KW-1185">Reference proteome</keyword>
<dbReference type="CTD" id="6759883"/>
<dbReference type="InterPro" id="IPR021109">
    <property type="entry name" value="Peptidase_aspartic_dom_sf"/>
</dbReference>